<dbReference type="EMBL" id="BGPR01112787">
    <property type="protein sequence ID" value="GBM96130.1"/>
    <property type="molecule type" value="Genomic_DNA"/>
</dbReference>
<dbReference type="EMBL" id="BGPR01112807">
    <property type="protein sequence ID" value="GBM96194.1"/>
    <property type="molecule type" value="Genomic_DNA"/>
</dbReference>
<name>A0A4Y2K191_ARAVE</name>
<accession>A0A4Y2K191</accession>
<evidence type="ECO:0000313" key="5">
    <source>
        <dbReference type="EMBL" id="GBM96194.1"/>
    </source>
</evidence>
<protein>
    <submittedName>
        <fullName evidence="4">Uncharacterized protein</fullName>
    </submittedName>
</protein>
<reference evidence="4 6" key="1">
    <citation type="journal article" date="2019" name="Sci. Rep.">
        <title>Orb-weaving spider Araneus ventricosus genome elucidates the spidroin gene catalogue.</title>
        <authorList>
            <person name="Kono N."/>
            <person name="Nakamura H."/>
            <person name="Ohtoshi R."/>
            <person name="Moran D.A.P."/>
            <person name="Shinohara A."/>
            <person name="Yoshida Y."/>
            <person name="Fujiwara M."/>
            <person name="Mori M."/>
            <person name="Tomita M."/>
            <person name="Arakawa K."/>
        </authorList>
    </citation>
    <scope>NUCLEOTIDE SEQUENCE [LARGE SCALE GENOMIC DNA]</scope>
</reference>
<evidence type="ECO:0000256" key="1">
    <source>
        <dbReference type="SAM" id="MobiDB-lite"/>
    </source>
</evidence>
<dbReference type="Proteomes" id="UP000499080">
    <property type="component" value="Unassembled WGS sequence"/>
</dbReference>
<dbReference type="EMBL" id="BGPR01112780">
    <property type="protein sequence ID" value="GBM96106.1"/>
    <property type="molecule type" value="Genomic_DNA"/>
</dbReference>
<keyword evidence="6" id="KW-1185">Reference proteome</keyword>
<feature type="non-terminal residue" evidence="4">
    <location>
        <position position="20"/>
    </location>
</feature>
<organism evidence="4 6">
    <name type="scientific">Araneus ventricosus</name>
    <name type="common">Orbweaver spider</name>
    <name type="synonym">Epeira ventricosa</name>
    <dbReference type="NCBI Taxonomy" id="182803"/>
    <lineage>
        <taxon>Eukaryota</taxon>
        <taxon>Metazoa</taxon>
        <taxon>Ecdysozoa</taxon>
        <taxon>Arthropoda</taxon>
        <taxon>Chelicerata</taxon>
        <taxon>Arachnida</taxon>
        <taxon>Araneae</taxon>
        <taxon>Araneomorphae</taxon>
        <taxon>Entelegynae</taxon>
        <taxon>Araneoidea</taxon>
        <taxon>Araneidae</taxon>
        <taxon>Araneus</taxon>
    </lineage>
</organism>
<feature type="region of interest" description="Disordered" evidence="1">
    <location>
        <begin position="1"/>
        <end position="20"/>
    </location>
</feature>
<dbReference type="AlphaFoldDB" id="A0A4Y2K191"/>
<evidence type="ECO:0000313" key="3">
    <source>
        <dbReference type="EMBL" id="GBM96106.1"/>
    </source>
</evidence>
<comment type="caution">
    <text evidence="4">The sequence shown here is derived from an EMBL/GenBank/DDBJ whole genome shotgun (WGS) entry which is preliminary data.</text>
</comment>
<sequence length="20" mass="2572">MFSHRRSWRQRVGDPERNEK</sequence>
<proteinExistence type="predicted"/>
<evidence type="ECO:0000313" key="4">
    <source>
        <dbReference type="EMBL" id="GBM96130.1"/>
    </source>
</evidence>
<evidence type="ECO:0000313" key="6">
    <source>
        <dbReference type="Proteomes" id="UP000499080"/>
    </source>
</evidence>
<evidence type="ECO:0000313" key="2">
    <source>
        <dbReference type="EMBL" id="GBM96044.1"/>
    </source>
</evidence>
<dbReference type="EMBL" id="BGPR01112763">
    <property type="protein sequence ID" value="GBM96044.1"/>
    <property type="molecule type" value="Genomic_DNA"/>
</dbReference>
<gene>
    <name evidence="5" type="ORF">AVEN_197852_1</name>
    <name evidence="3" type="ORF">AVEN_253682_1</name>
    <name evidence="2" type="ORF">AVEN_268356_1</name>
    <name evidence="4" type="ORF">AVEN_36500_1</name>
</gene>
<feature type="compositionally biased region" description="Basic and acidic residues" evidence="1">
    <location>
        <begin position="11"/>
        <end position="20"/>
    </location>
</feature>